<evidence type="ECO:0000256" key="1">
    <source>
        <dbReference type="SAM" id="MobiDB-lite"/>
    </source>
</evidence>
<evidence type="ECO:0000313" key="2">
    <source>
        <dbReference type="EMBL" id="VVE85854.1"/>
    </source>
</evidence>
<dbReference type="AlphaFoldDB" id="A0A5E5BJH5"/>
<feature type="region of interest" description="Disordered" evidence="1">
    <location>
        <begin position="1"/>
        <end position="34"/>
    </location>
</feature>
<sequence>MSNVVYGGHEVHGAESAERKQPANSSSVVSASPR</sequence>
<dbReference type="EMBL" id="CABPSR010000038">
    <property type="protein sequence ID" value="VVE85854.1"/>
    <property type="molecule type" value="Genomic_DNA"/>
</dbReference>
<proteinExistence type="predicted"/>
<name>A0A5E5BJH5_9BURK</name>
<dbReference type="Proteomes" id="UP000335538">
    <property type="component" value="Unassembled WGS sequence"/>
</dbReference>
<gene>
    <name evidence="2" type="ORF">PSP31121_05487</name>
</gene>
<protein>
    <submittedName>
        <fullName evidence="2">Uncharacterized protein</fullName>
    </submittedName>
</protein>
<accession>A0A5E5BJH5</accession>
<feature type="compositionally biased region" description="Basic and acidic residues" evidence="1">
    <location>
        <begin position="9"/>
        <end position="21"/>
    </location>
</feature>
<feature type="compositionally biased region" description="Low complexity" evidence="1">
    <location>
        <begin position="22"/>
        <end position="34"/>
    </location>
</feature>
<evidence type="ECO:0000313" key="3">
    <source>
        <dbReference type="Proteomes" id="UP000335538"/>
    </source>
</evidence>
<reference evidence="2 3" key="1">
    <citation type="submission" date="2019-08" db="EMBL/GenBank/DDBJ databases">
        <authorList>
            <person name="Peeters C."/>
        </authorList>
    </citation>
    <scope>NUCLEOTIDE SEQUENCE [LARGE SCALE GENOMIC DNA]</scope>
    <source>
        <strain evidence="2 3">LMG 31121</strain>
    </source>
</reference>
<organism evidence="2 3">
    <name type="scientific">Pandoraea sputorum</name>
    <dbReference type="NCBI Taxonomy" id="93222"/>
    <lineage>
        <taxon>Bacteria</taxon>
        <taxon>Pseudomonadati</taxon>
        <taxon>Pseudomonadota</taxon>
        <taxon>Betaproteobacteria</taxon>
        <taxon>Burkholderiales</taxon>
        <taxon>Burkholderiaceae</taxon>
        <taxon>Pandoraea</taxon>
    </lineage>
</organism>